<protein>
    <submittedName>
        <fullName evidence="1">Uncharacterized protein</fullName>
    </submittedName>
</protein>
<keyword evidence="2" id="KW-1185">Reference proteome</keyword>
<name>A0AAD9XLU4_9ROSI</name>
<accession>A0AAD9XLU4</accession>
<dbReference type="SUPFAM" id="SSF53474">
    <property type="entry name" value="alpha/beta-Hydrolases"/>
    <property type="match status" value="1"/>
</dbReference>
<reference evidence="1" key="1">
    <citation type="journal article" date="2023" name="Plant J.">
        <title>Genome sequences and population genomics provide insights into the demographic history, inbreeding, and mutation load of two 'living fossil' tree species of Dipteronia.</title>
        <authorList>
            <person name="Feng Y."/>
            <person name="Comes H.P."/>
            <person name="Chen J."/>
            <person name="Zhu S."/>
            <person name="Lu R."/>
            <person name="Zhang X."/>
            <person name="Li P."/>
            <person name="Qiu J."/>
            <person name="Olsen K.M."/>
            <person name="Qiu Y."/>
        </authorList>
    </citation>
    <scope>NUCLEOTIDE SEQUENCE</scope>
    <source>
        <strain evidence="1">KIB01</strain>
    </source>
</reference>
<dbReference type="PANTHER" id="PTHR34043:SF3">
    <property type="entry name" value="ALPHA_BETA-HYDROLASES SUPERFAMILY PROTEIN"/>
    <property type="match status" value="1"/>
</dbReference>
<gene>
    <name evidence="1" type="ORF">Ddye_000540</name>
</gene>
<evidence type="ECO:0000313" key="2">
    <source>
        <dbReference type="Proteomes" id="UP001280121"/>
    </source>
</evidence>
<dbReference type="EMBL" id="JANJYI010000001">
    <property type="protein sequence ID" value="KAK2661966.1"/>
    <property type="molecule type" value="Genomic_DNA"/>
</dbReference>
<dbReference type="Gene3D" id="3.40.50.1820">
    <property type="entry name" value="alpha/beta hydrolase"/>
    <property type="match status" value="2"/>
</dbReference>
<proteinExistence type="predicted"/>
<dbReference type="PANTHER" id="PTHR34043">
    <property type="entry name" value="ALPHA/BETA-HYDROLASES SUPERFAMILY PROTEIN"/>
    <property type="match status" value="1"/>
</dbReference>
<evidence type="ECO:0000313" key="1">
    <source>
        <dbReference type="EMBL" id="KAK2661966.1"/>
    </source>
</evidence>
<comment type="caution">
    <text evidence="1">The sequence shown here is derived from an EMBL/GenBank/DDBJ whole genome shotgun (WGS) entry which is preliminary data.</text>
</comment>
<dbReference type="Proteomes" id="UP001280121">
    <property type="component" value="Unassembled WGS sequence"/>
</dbReference>
<sequence length="177" mass="20225">MLDEDPSASLVDEGNLDEFEIPLEIDGSFKEKAVNKKKKLMEIIYRGAAAAAVRPKSISLSPLIILSGLLGHYSEWDEDHPIHFFGHSVGAQVVRVLQQMIADKLCRLGVIIYDWLDIPLLKYYYNFGVLQVSQWTHPPNASPPYKGYWDEDWWDNDGAMNTISMTYPRLPIEHPNH</sequence>
<organism evidence="1 2">
    <name type="scientific">Dipteronia dyeriana</name>
    <dbReference type="NCBI Taxonomy" id="168575"/>
    <lineage>
        <taxon>Eukaryota</taxon>
        <taxon>Viridiplantae</taxon>
        <taxon>Streptophyta</taxon>
        <taxon>Embryophyta</taxon>
        <taxon>Tracheophyta</taxon>
        <taxon>Spermatophyta</taxon>
        <taxon>Magnoliopsida</taxon>
        <taxon>eudicotyledons</taxon>
        <taxon>Gunneridae</taxon>
        <taxon>Pentapetalae</taxon>
        <taxon>rosids</taxon>
        <taxon>malvids</taxon>
        <taxon>Sapindales</taxon>
        <taxon>Sapindaceae</taxon>
        <taxon>Hippocastanoideae</taxon>
        <taxon>Acereae</taxon>
        <taxon>Dipteronia</taxon>
    </lineage>
</organism>
<dbReference type="AlphaFoldDB" id="A0AAD9XLU4"/>
<dbReference type="InterPro" id="IPR029058">
    <property type="entry name" value="AB_hydrolase_fold"/>
</dbReference>